<accession>A0A814MSW2</accession>
<sequence length="218" mass="24573">MSCTSAIRNTFLDRIRSCCHAIDILFEYCSYGFFSTNPKCSRCQNCNALLNTVFIIAIFCLTTWLVLQQNTWIRVSTLPPSKISYESNRIQIPHYLLLDLHDRTESKCKQIFRNVIPNQLPATCTYTAATTLVLVVFILIIAIGIFLISSFVASYFYELNRCIRNPTSQTYMAPAVGEMDESNTFEPGDSVSPSTMPGVSPRELVHSTSSSESQYQNS</sequence>
<reference evidence="3" key="1">
    <citation type="submission" date="2021-02" db="EMBL/GenBank/DDBJ databases">
        <authorList>
            <person name="Nowell W R."/>
        </authorList>
    </citation>
    <scope>NUCLEOTIDE SEQUENCE</scope>
</reference>
<proteinExistence type="predicted"/>
<keyword evidence="2" id="KW-0812">Transmembrane</keyword>
<dbReference type="Proteomes" id="UP000663832">
    <property type="component" value="Unassembled WGS sequence"/>
</dbReference>
<name>A0A814MSW2_9BILA</name>
<dbReference type="AlphaFoldDB" id="A0A814MSW2"/>
<keyword evidence="2" id="KW-0472">Membrane</keyword>
<comment type="caution">
    <text evidence="3">The sequence shown here is derived from an EMBL/GenBank/DDBJ whole genome shotgun (WGS) entry which is preliminary data.</text>
</comment>
<organism evidence="3 4">
    <name type="scientific">Adineta steineri</name>
    <dbReference type="NCBI Taxonomy" id="433720"/>
    <lineage>
        <taxon>Eukaryota</taxon>
        <taxon>Metazoa</taxon>
        <taxon>Spiralia</taxon>
        <taxon>Gnathifera</taxon>
        <taxon>Rotifera</taxon>
        <taxon>Eurotatoria</taxon>
        <taxon>Bdelloidea</taxon>
        <taxon>Adinetida</taxon>
        <taxon>Adinetidae</taxon>
        <taxon>Adineta</taxon>
    </lineage>
</organism>
<evidence type="ECO:0000313" key="4">
    <source>
        <dbReference type="Proteomes" id="UP000663832"/>
    </source>
</evidence>
<feature type="region of interest" description="Disordered" evidence="1">
    <location>
        <begin position="179"/>
        <end position="218"/>
    </location>
</feature>
<protein>
    <submittedName>
        <fullName evidence="3">Uncharacterized protein</fullName>
    </submittedName>
</protein>
<dbReference type="EMBL" id="CAJNOM010000118">
    <property type="protein sequence ID" value="CAF1083496.1"/>
    <property type="molecule type" value="Genomic_DNA"/>
</dbReference>
<keyword evidence="2" id="KW-1133">Transmembrane helix</keyword>
<dbReference type="OrthoDB" id="10527687at2759"/>
<feature type="compositionally biased region" description="Low complexity" evidence="1">
    <location>
        <begin position="207"/>
        <end position="218"/>
    </location>
</feature>
<feature type="transmembrane region" description="Helical" evidence="2">
    <location>
        <begin position="132"/>
        <end position="157"/>
    </location>
</feature>
<feature type="transmembrane region" description="Helical" evidence="2">
    <location>
        <begin position="48"/>
        <end position="67"/>
    </location>
</feature>
<evidence type="ECO:0000313" key="3">
    <source>
        <dbReference type="EMBL" id="CAF1083496.1"/>
    </source>
</evidence>
<keyword evidence="4" id="KW-1185">Reference proteome</keyword>
<evidence type="ECO:0000256" key="1">
    <source>
        <dbReference type="SAM" id="MobiDB-lite"/>
    </source>
</evidence>
<evidence type="ECO:0000256" key="2">
    <source>
        <dbReference type="SAM" id="Phobius"/>
    </source>
</evidence>
<gene>
    <name evidence="3" type="ORF">QVE165_LOCUS19358</name>
</gene>